<evidence type="ECO:0000313" key="1">
    <source>
        <dbReference type="EMBL" id="APA00217.1"/>
    </source>
</evidence>
<dbReference type="Proteomes" id="UP000178198">
    <property type="component" value="Chromosome"/>
</dbReference>
<dbReference type="KEGG" id="fcm:BIW12_12700"/>
<keyword evidence="2" id="KW-1185">Reference proteome</keyword>
<dbReference type="AlphaFoldDB" id="A0A1D9PCB2"/>
<dbReference type="OrthoDB" id="9789139at2"/>
<protein>
    <recommendedName>
        <fullName evidence="3">DGQHR domain-containing protein</fullName>
    </recommendedName>
</protein>
<evidence type="ECO:0000313" key="2">
    <source>
        <dbReference type="Proteomes" id="UP000178198"/>
    </source>
</evidence>
<evidence type="ECO:0008006" key="3">
    <source>
        <dbReference type="Google" id="ProtNLM"/>
    </source>
</evidence>
<dbReference type="STRING" id="1306519.BIW12_12700"/>
<proteinExistence type="predicted"/>
<sequence>MGKIKTKAIPLKLNKINQFNEKTNSSKGVYNATWRLIDFIKSLKFTQREPLNYNIFQDDANLFNQDSKKYPEFNTDYYQRLINDEKTKKVILFLIKELKTAISNPNDYLITFPTSLIFSLYTSELNSKEEYLEYLEETEFNEDDFNENVGVYITESEILLPNLNILLVVDGQHRLAGLLAIYYSLLSEIEGNHLNKKLIDFARKCIEKEEFNNYDELKIKVENFVFNCMVLLDFDVWEQGKVFADVNFNQKPVNKSLYYDIFGSYPDTENNDLYIAHQWVTYLNNKSGSPFCKKIKMLGSGEGYISQAFLVESFFPLLRRNGVWNVFLNESISNKALSERPIIFLEIYFDVIKELLKEFWPIEGDKPSLYKHILFKTTGLAALIKLVEDIYPKVENFVYKGNEKELADKIKLEFQNSDGTLKFNPIRLFSKDGDFSKGAGKGLQVRLYKQLAYDLGYRTSPII</sequence>
<dbReference type="RefSeq" id="WP_071185456.1">
    <property type="nucleotide sequence ID" value="NZ_CP017774.1"/>
</dbReference>
<reference evidence="1 2" key="1">
    <citation type="submission" date="2016-10" db="EMBL/GenBank/DDBJ databases">
        <title>Complete Genome Sequence of Flavobacterium sp. PK15.</title>
        <authorList>
            <person name="Ekwe A."/>
            <person name="Kim S.B."/>
        </authorList>
    </citation>
    <scope>NUCLEOTIDE SEQUENCE [LARGE SCALE GENOMIC DNA]</scope>
    <source>
        <strain evidence="1 2">PK15</strain>
    </source>
</reference>
<gene>
    <name evidence="1" type="ORF">BIW12_12700</name>
</gene>
<dbReference type="EMBL" id="CP017774">
    <property type="protein sequence ID" value="APA00217.1"/>
    <property type="molecule type" value="Genomic_DNA"/>
</dbReference>
<name>A0A1D9PCB2_9FLAO</name>
<accession>A0A1D9PCB2</accession>
<organism evidence="1 2">
    <name type="scientific">Flavobacterium commune</name>
    <dbReference type="NCBI Taxonomy" id="1306519"/>
    <lineage>
        <taxon>Bacteria</taxon>
        <taxon>Pseudomonadati</taxon>
        <taxon>Bacteroidota</taxon>
        <taxon>Flavobacteriia</taxon>
        <taxon>Flavobacteriales</taxon>
        <taxon>Flavobacteriaceae</taxon>
        <taxon>Flavobacterium</taxon>
    </lineage>
</organism>